<dbReference type="Gramene" id="ORUFI11G00440.2">
    <property type="protein sequence ID" value="ORUFI11G00440.2"/>
    <property type="gene ID" value="ORUFI11G00440"/>
</dbReference>
<keyword evidence="6" id="KW-0804">Transcription</keyword>
<dbReference type="SUPFAM" id="SSF64484">
    <property type="entry name" value="beta and beta-prime subunits of DNA dependent RNA-polymerase"/>
    <property type="match status" value="1"/>
</dbReference>
<proteinExistence type="inferred from homology"/>
<dbReference type="Proteomes" id="UP000008022">
    <property type="component" value="Unassembled WGS sequence"/>
</dbReference>
<evidence type="ECO:0000256" key="7">
    <source>
        <dbReference type="SAM" id="MobiDB-lite"/>
    </source>
</evidence>
<dbReference type="InterPro" id="IPR006592">
    <property type="entry name" value="RNA_pol_N"/>
</dbReference>
<evidence type="ECO:0000313" key="10">
    <source>
        <dbReference type="Proteomes" id="UP000008022"/>
    </source>
</evidence>
<dbReference type="Pfam" id="PF00623">
    <property type="entry name" value="RNA_pol_Rpb1_2"/>
    <property type="match status" value="1"/>
</dbReference>
<evidence type="ECO:0000256" key="5">
    <source>
        <dbReference type="ARBA" id="ARBA00022695"/>
    </source>
</evidence>
<dbReference type="InterPro" id="IPR045867">
    <property type="entry name" value="DNA-dir_RpoC_beta_prime"/>
</dbReference>
<evidence type="ECO:0000313" key="9">
    <source>
        <dbReference type="EnsemblPlants" id="ORUFI11G00440.2"/>
    </source>
</evidence>
<dbReference type="AlphaFoldDB" id="A0A0E0R363"/>
<dbReference type="InterPro" id="IPR000722">
    <property type="entry name" value="RNA_pol_asu"/>
</dbReference>
<dbReference type="HOGENOM" id="CLU_1534985_0_0_1"/>
<keyword evidence="3" id="KW-0240">DNA-directed RNA polymerase</keyword>
<dbReference type="GO" id="GO:0006351">
    <property type="term" value="P:DNA-templated transcription"/>
    <property type="evidence" value="ECO:0007669"/>
    <property type="project" value="InterPro"/>
</dbReference>
<accession>A0A0E0R363</accession>
<feature type="domain" description="RNA polymerase N-terminal" evidence="8">
    <location>
        <begin position="1"/>
        <end position="168"/>
    </location>
</feature>
<feature type="compositionally biased region" description="Acidic residues" evidence="7">
    <location>
        <begin position="41"/>
        <end position="55"/>
    </location>
</feature>
<keyword evidence="10" id="KW-1185">Reference proteome</keyword>
<dbReference type="GO" id="GO:0003677">
    <property type="term" value="F:DNA binding"/>
    <property type="evidence" value="ECO:0007669"/>
    <property type="project" value="InterPro"/>
</dbReference>
<name>A0A0E0R363_ORYRU</name>
<reference evidence="9" key="2">
    <citation type="submission" date="2015-06" db="UniProtKB">
        <authorList>
            <consortium name="EnsemblPlants"/>
        </authorList>
    </citation>
    <scope>IDENTIFICATION</scope>
</reference>
<dbReference type="PANTHER" id="PTHR19376:SF37">
    <property type="entry name" value="DNA-DIRECTED RNA POLYMERASE II SUBUNIT RPB1"/>
    <property type="match status" value="1"/>
</dbReference>
<keyword evidence="5" id="KW-0548">Nucleotidyltransferase</keyword>
<feature type="region of interest" description="Disordered" evidence="7">
    <location>
        <begin position="1"/>
        <end position="64"/>
    </location>
</feature>
<protein>
    <recommendedName>
        <fullName evidence="2">DNA-directed RNA polymerase</fullName>
        <ecNumber evidence="2">2.7.7.6</ecNumber>
    </recommendedName>
</protein>
<comment type="similarity">
    <text evidence="1">Belongs to the RNA polymerase beta' chain family.</text>
</comment>
<sequence>MEGGSGGDSQQFGKMVVESKSRRKRRRGGTTILAGTMDTEGMMDQEEEKEDDEQPADVLEDRKHRDGSIYRGTDYWSIYYRIADTNESVTDCCSPQISKSPGVERHLDDGDFVLFNRQPSLHKMYIMGHRIKIMPYSTFHLNLSATSPYNADFDGDEMNMHVPQSFDGDEMNMHE</sequence>
<evidence type="ECO:0000256" key="2">
    <source>
        <dbReference type="ARBA" id="ARBA00012418"/>
    </source>
</evidence>
<dbReference type="GO" id="GO:0003899">
    <property type="term" value="F:DNA-directed RNA polymerase activity"/>
    <property type="evidence" value="ECO:0007669"/>
    <property type="project" value="UniProtKB-EC"/>
</dbReference>
<keyword evidence="4" id="KW-0808">Transferase</keyword>
<evidence type="ECO:0000256" key="6">
    <source>
        <dbReference type="ARBA" id="ARBA00023163"/>
    </source>
</evidence>
<dbReference type="FunFam" id="2.40.40.20:FF:000019">
    <property type="entry name" value="DNA-directed RNA polymerase II subunit RPB1"/>
    <property type="match status" value="1"/>
</dbReference>
<dbReference type="PANTHER" id="PTHR19376">
    <property type="entry name" value="DNA-DIRECTED RNA POLYMERASE"/>
    <property type="match status" value="1"/>
</dbReference>
<dbReference type="Gene3D" id="2.40.40.20">
    <property type="match status" value="1"/>
</dbReference>
<dbReference type="GO" id="GO:0005665">
    <property type="term" value="C:RNA polymerase II, core complex"/>
    <property type="evidence" value="ECO:0007669"/>
    <property type="project" value="TreeGrafter"/>
</dbReference>
<dbReference type="SMART" id="SM00663">
    <property type="entry name" value="RPOLA_N"/>
    <property type="match status" value="1"/>
</dbReference>
<organism evidence="9 10">
    <name type="scientific">Oryza rufipogon</name>
    <name type="common">Brownbeard rice</name>
    <name type="synonym">Asian wild rice</name>
    <dbReference type="NCBI Taxonomy" id="4529"/>
    <lineage>
        <taxon>Eukaryota</taxon>
        <taxon>Viridiplantae</taxon>
        <taxon>Streptophyta</taxon>
        <taxon>Embryophyta</taxon>
        <taxon>Tracheophyta</taxon>
        <taxon>Spermatophyta</taxon>
        <taxon>Magnoliopsida</taxon>
        <taxon>Liliopsida</taxon>
        <taxon>Poales</taxon>
        <taxon>Poaceae</taxon>
        <taxon>BOP clade</taxon>
        <taxon>Oryzoideae</taxon>
        <taxon>Oryzeae</taxon>
        <taxon>Oryzinae</taxon>
        <taxon>Oryza</taxon>
    </lineage>
</organism>
<evidence type="ECO:0000259" key="8">
    <source>
        <dbReference type="SMART" id="SM00663"/>
    </source>
</evidence>
<reference evidence="10" key="1">
    <citation type="submission" date="2013-06" db="EMBL/GenBank/DDBJ databases">
        <authorList>
            <person name="Zhao Q."/>
        </authorList>
    </citation>
    <scope>NUCLEOTIDE SEQUENCE</scope>
    <source>
        <strain evidence="10">cv. W1943</strain>
    </source>
</reference>
<evidence type="ECO:0000256" key="4">
    <source>
        <dbReference type="ARBA" id="ARBA00022679"/>
    </source>
</evidence>
<dbReference type="Gene3D" id="3.30.1490.180">
    <property type="entry name" value="RNA polymerase ii"/>
    <property type="match status" value="1"/>
</dbReference>
<evidence type="ECO:0000256" key="1">
    <source>
        <dbReference type="ARBA" id="ARBA00006460"/>
    </source>
</evidence>
<dbReference type="EnsemblPlants" id="ORUFI11G00440.2">
    <property type="protein sequence ID" value="ORUFI11G00440.2"/>
    <property type="gene ID" value="ORUFI11G00440"/>
</dbReference>
<dbReference type="EC" id="2.7.7.6" evidence="2"/>
<evidence type="ECO:0000256" key="3">
    <source>
        <dbReference type="ARBA" id="ARBA00022478"/>
    </source>
</evidence>